<feature type="transmembrane region" description="Helical" evidence="15">
    <location>
        <begin position="117"/>
        <end position="142"/>
    </location>
</feature>
<feature type="transmembrane region" description="Helical" evidence="15">
    <location>
        <begin position="448"/>
        <end position="466"/>
    </location>
</feature>
<dbReference type="InterPro" id="IPR034150">
    <property type="entry name" value="SF3B6_RRM"/>
</dbReference>
<comment type="caution">
    <text evidence="18">The sequence shown here is derived from an EMBL/GenBank/DDBJ whole genome shotgun (WGS) entry which is preliminary data.</text>
</comment>
<proteinExistence type="predicted"/>
<dbReference type="Proteomes" id="UP000239649">
    <property type="component" value="Unassembled WGS sequence"/>
</dbReference>
<feature type="transmembrane region" description="Helical" evidence="15">
    <location>
        <begin position="478"/>
        <end position="495"/>
    </location>
</feature>
<evidence type="ECO:0000256" key="14">
    <source>
        <dbReference type="SAM" id="MobiDB-lite"/>
    </source>
</evidence>
<dbReference type="PROSITE" id="PS50102">
    <property type="entry name" value="RRM"/>
    <property type="match status" value="1"/>
</dbReference>
<dbReference type="Pfam" id="PF00076">
    <property type="entry name" value="RRM_1"/>
    <property type="match status" value="1"/>
</dbReference>
<dbReference type="SMART" id="SM00360">
    <property type="entry name" value="RRM"/>
    <property type="match status" value="1"/>
</dbReference>
<evidence type="ECO:0000256" key="13">
    <source>
        <dbReference type="PROSITE-ProRule" id="PRU00176"/>
    </source>
</evidence>
<evidence type="ECO:0000313" key="18">
    <source>
        <dbReference type="EMBL" id="PSC68522.1"/>
    </source>
</evidence>
<dbReference type="PANTHER" id="PTHR43528:SF1">
    <property type="entry name" value="ALPHA-KETOGLUTARATE PERMEASE"/>
    <property type="match status" value="1"/>
</dbReference>
<dbReference type="GO" id="GO:0015293">
    <property type="term" value="F:symporter activity"/>
    <property type="evidence" value="ECO:0007669"/>
    <property type="project" value="UniProtKB-KW"/>
</dbReference>
<gene>
    <name evidence="18" type="ORF">C2E20_7880</name>
</gene>
<evidence type="ECO:0000313" key="19">
    <source>
        <dbReference type="Proteomes" id="UP000239649"/>
    </source>
</evidence>
<sequence length="648" mass="71195">MTKLTRAEWTRVVLVAGIGTVLEWMDFYIFVQMTSTLKAVFFPKSNPTAQTLLWWAVYAIGFVVRPLGALIFGSIGDIWGRQVTLRIAIIGMAIPTVIIGCLPTYNTGSYTAGIAAPILLTIMRLVQGFCMGGEFGPAIIYISELAPVNKRGRLVACLQMTVNIGMIIATFLAMLLQNTVSAEDLLVWGWRIPFLLAFVTALLGYYLRAGLPEPKAFLNAQRAEKKRIEKEAMANGEAVGDMAHAVSTKSMASIKSEDSGVDGESLAEEAYEAPEEEGALTKLHGHHHSKIPIFRVLMNNWLGLLINVMYMAWVSAAFYGMASWAPNQLIDKTLVHKAPTIVMQGIVIVSMLSNAVGLYLTGHMFDKGVKAIWINAGVMLAGMGTCVGVFYGVWETPYATQAKTLACWFLIPLFQFIVGMAMASVVLPATRIYAPLERTTGFSFAYNCGYGVVGGLTPFVVTSIIGDLDPALKAYAPSFWMLALGGASLLGCYLMKLYSPRLNKPFVGRIDAAMSAASLAQQRTRRLPPEVNRVLYVRNLPFNISAEEMYALFGKFGAIRQIRVGSSKETRGTAYIVYEDIYDAKTAVDHLSGFNVQNRYLIILYYNSTRHKQKLSLKDQEAELRRMQEKHGVDGEQHGKEKGGGAAK</sequence>
<dbReference type="OrthoDB" id="5296287at2759"/>
<feature type="transmembrane region" description="Helical" evidence="15">
    <location>
        <begin position="154"/>
        <end position="176"/>
    </location>
</feature>
<dbReference type="PROSITE" id="PS50850">
    <property type="entry name" value="MFS"/>
    <property type="match status" value="1"/>
</dbReference>
<evidence type="ECO:0000256" key="4">
    <source>
        <dbReference type="ARBA" id="ARBA00022475"/>
    </source>
</evidence>
<dbReference type="Gene3D" id="1.20.1250.20">
    <property type="entry name" value="MFS general substrate transporter like domains"/>
    <property type="match status" value="1"/>
</dbReference>
<feature type="transmembrane region" description="Helical" evidence="15">
    <location>
        <begin position="188"/>
        <end position="207"/>
    </location>
</feature>
<evidence type="ECO:0000256" key="1">
    <source>
        <dbReference type="ARBA" id="ARBA00004123"/>
    </source>
</evidence>
<dbReference type="SUPFAM" id="SSF103473">
    <property type="entry name" value="MFS general substrate transporter"/>
    <property type="match status" value="1"/>
</dbReference>
<evidence type="ECO:0000256" key="9">
    <source>
        <dbReference type="ARBA" id="ARBA00022989"/>
    </source>
</evidence>
<dbReference type="STRING" id="554055.A0A2P6V363"/>
<evidence type="ECO:0000256" key="6">
    <source>
        <dbReference type="ARBA" id="ARBA00022692"/>
    </source>
</evidence>
<feature type="transmembrane region" description="Helical" evidence="15">
    <location>
        <begin position="12"/>
        <end position="31"/>
    </location>
</feature>
<evidence type="ECO:0000256" key="15">
    <source>
        <dbReference type="SAM" id="Phobius"/>
    </source>
</evidence>
<evidence type="ECO:0000256" key="12">
    <source>
        <dbReference type="ARBA" id="ARBA00023242"/>
    </source>
</evidence>
<keyword evidence="19" id="KW-1185">Reference proteome</keyword>
<dbReference type="GO" id="GO:0008380">
    <property type="term" value="P:RNA splicing"/>
    <property type="evidence" value="ECO:0007669"/>
    <property type="project" value="UniProtKB-KW"/>
</dbReference>
<evidence type="ECO:0000259" key="17">
    <source>
        <dbReference type="PROSITE" id="PS50850"/>
    </source>
</evidence>
<name>A0A2P6V363_9CHLO</name>
<keyword evidence="10 15" id="KW-0472">Membrane</keyword>
<keyword evidence="11" id="KW-0508">mRNA splicing</keyword>
<evidence type="ECO:0000256" key="8">
    <source>
        <dbReference type="ARBA" id="ARBA00022884"/>
    </source>
</evidence>
<dbReference type="InterPro" id="IPR035979">
    <property type="entry name" value="RBD_domain_sf"/>
</dbReference>
<keyword evidence="8 13" id="KW-0694">RNA-binding</keyword>
<evidence type="ECO:0000256" key="10">
    <source>
        <dbReference type="ARBA" id="ARBA00023136"/>
    </source>
</evidence>
<evidence type="ECO:0000256" key="7">
    <source>
        <dbReference type="ARBA" id="ARBA00022847"/>
    </source>
</evidence>
<feature type="domain" description="RRM" evidence="16">
    <location>
        <begin position="533"/>
        <end position="608"/>
    </location>
</feature>
<evidence type="ECO:0000256" key="2">
    <source>
        <dbReference type="ARBA" id="ARBA00004651"/>
    </source>
</evidence>
<dbReference type="FunFam" id="3.30.70.330:FF:000604">
    <property type="entry name" value="Splicing factor 3B, subunit 6"/>
    <property type="match status" value="1"/>
</dbReference>
<accession>A0A2P6V363</accession>
<feature type="transmembrane region" description="Helical" evidence="15">
    <location>
        <begin position="372"/>
        <end position="394"/>
    </location>
</feature>
<keyword evidence="3" id="KW-0813">Transport</keyword>
<feature type="transmembrane region" description="Helical" evidence="15">
    <location>
        <begin position="85"/>
        <end position="105"/>
    </location>
</feature>
<evidence type="ECO:0000256" key="3">
    <source>
        <dbReference type="ARBA" id="ARBA00022448"/>
    </source>
</evidence>
<dbReference type="InterPro" id="IPR036259">
    <property type="entry name" value="MFS_trans_sf"/>
</dbReference>
<protein>
    <submittedName>
        <fullName evidence="18">Alpha-ketoglutarate permease isoform A</fullName>
    </submittedName>
</protein>
<dbReference type="AlphaFoldDB" id="A0A2P6V363"/>
<dbReference type="InterPro" id="IPR000504">
    <property type="entry name" value="RRM_dom"/>
</dbReference>
<evidence type="ECO:0000256" key="5">
    <source>
        <dbReference type="ARBA" id="ARBA00022664"/>
    </source>
</evidence>
<dbReference type="GO" id="GO:0005886">
    <property type="term" value="C:plasma membrane"/>
    <property type="evidence" value="ECO:0007669"/>
    <property type="project" value="UniProtKB-SubCell"/>
</dbReference>
<dbReference type="InterPro" id="IPR012677">
    <property type="entry name" value="Nucleotide-bd_a/b_plait_sf"/>
</dbReference>
<evidence type="ECO:0000256" key="11">
    <source>
        <dbReference type="ARBA" id="ARBA00023187"/>
    </source>
</evidence>
<dbReference type="PROSITE" id="PS00217">
    <property type="entry name" value="SUGAR_TRANSPORT_2"/>
    <property type="match status" value="1"/>
</dbReference>
<dbReference type="GO" id="GO:0006397">
    <property type="term" value="P:mRNA processing"/>
    <property type="evidence" value="ECO:0007669"/>
    <property type="project" value="UniProtKB-KW"/>
</dbReference>
<dbReference type="EMBL" id="LHPF02000036">
    <property type="protein sequence ID" value="PSC68522.1"/>
    <property type="molecule type" value="Genomic_DNA"/>
</dbReference>
<keyword evidence="5" id="KW-0507">mRNA processing</keyword>
<feature type="transmembrane region" description="Helical" evidence="15">
    <location>
        <begin position="341"/>
        <end position="360"/>
    </location>
</feature>
<feature type="transmembrane region" description="Helical" evidence="15">
    <location>
        <begin position="301"/>
        <end position="321"/>
    </location>
</feature>
<dbReference type="GO" id="GO:0003723">
    <property type="term" value="F:RNA binding"/>
    <property type="evidence" value="ECO:0007669"/>
    <property type="project" value="UniProtKB-UniRule"/>
</dbReference>
<dbReference type="GO" id="GO:0005634">
    <property type="term" value="C:nucleus"/>
    <property type="evidence" value="ECO:0007669"/>
    <property type="project" value="UniProtKB-SubCell"/>
</dbReference>
<comment type="subcellular location">
    <subcellularLocation>
        <location evidence="2">Cell membrane</location>
        <topology evidence="2">Multi-pass membrane protein</topology>
    </subcellularLocation>
    <subcellularLocation>
        <location evidence="1">Nucleus</location>
    </subcellularLocation>
</comment>
<dbReference type="InterPro" id="IPR005828">
    <property type="entry name" value="MFS_sugar_transport-like"/>
</dbReference>
<dbReference type="InterPro" id="IPR051084">
    <property type="entry name" value="H+-coupled_symporters"/>
</dbReference>
<reference evidence="18 19" key="1">
    <citation type="journal article" date="2018" name="Plant J.">
        <title>Genome sequences of Chlorella sorokiniana UTEX 1602 and Micractinium conductrix SAG 241.80: implications to maltose excretion by a green alga.</title>
        <authorList>
            <person name="Arriola M.B."/>
            <person name="Velmurugan N."/>
            <person name="Zhang Y."/>
            <person name="Plunkett M.H."/>
            <person name="Hondzo H."/>
            <person name="Barney B.M."/>
        </authorList>
    </citation>
    <scope>NUCLEOTIDE SEQUENCE [LARGE SCALE GENOMIC DNA]</scope>
    <source>
        <strain evidence="18 19">SAG 241.80</strain>
    </source>
</reference>
<keyword evidence="7" id="KW-0769">Symport</keyword>
<keyword evidence="12" id="KW-0539">Nucleus</keyword>
<keyword evidence="4" id="KW-1003">Cell membrane</keyword>
<dbReference type="SUPFAM" id="SSF54928">
    <property type="entry name" value="RNA-binding domain, RBD"/>
    <property type="match status" value="1"/>
</dbReference>
<dbReference type="Gene3D" id="3.30.70.330">
    <property type="match status" value="1"/>
</dbReference>
<dbReference type="PANTHER" id="PTHR43528">
    <property type="entry name" value="ALPHA-KETOGLUTARATE PERMEASE"/>
    <property type="match status" value="1"/>
</dbReference>
<keyword evidence="9 15" id="KW-1133">Transmembrane helix</keyword>
<dbReference type="Pfam" id="PF00083">
    <property type="entry name" value="Sugar_tr"/>
    <property type="match status" value="1"/>
</dbReference>
<feature type="transmembrane region" description="Helical" evidence="15">
    <location>
        <begin position="51"/>
        <end position="73"/>
    </location>
</feature>
<keyword evidence="6 15" id="KW-0812">Transmembrane</keyword>
<dbReference type="InterPro" id="IPR020846">
    <property type="entry name" value="MFS_dom"/>
</dbReference>
<dbReference type="InterPro" id="IPR005829">
    <property type="entry name" value="Sugar_transporter_CS"/>
</dbReference>
<feature type="region of interest" description="Disordered" evidence="14">
    <location>
        <begin position="625"/>
        <end position="648"/>
    </location>
</feature>
<organism evidence="18 19">
    <name type="scientific">Micractinium conductrix</name>
    <dbReference type="NCBI Taxonomy" id="554055"/>
    <lineage>
        <taxon>Eukaryota</taxon>
        <taxon>Viridiplantae</taxon>
        <taxon>Chlorophyta</taxon>
        <taxon>core chlorophytes</taxon>
        <taxon>Trebouxiophyceae</taxon>
        <taxon>Chlorellales</taxon>
        <taxon>Chlorellaceae</taxon>
        <taxon>Chlorella clade</taxon>
        <taxon>Micractinium</taxon>
    </lineage>
</organism>
<dbReference type="CDD" id="cd12241">
    <property type="entry name" value="RRM_SF3B14"/>
    <property type="match status" value="1"/>
</dbReference>
<evidence type="ECO:0000259" key="16">
    <source>
        <dbReference type="PROSITE" id="PS50102"/>
    </source>
</evidence>
<feature type="transmembrane region" description="Helical" evidence="15">
    <location>
        <begin position="406"/>
        <end position="427"/>
    </location>
</feature>
<feature type="domain" description="Major facilitator superfamily (MFS) profile" evidence="17">
    <location>
        <begin position="12"/>
        <end position="503"/>
    </location>
</feature>